<evidence type="ECO:0000313" key="3">
    <source>
        <dbReference type="Proteomes" id="UP000054549"/>
    </source>
</evidence>
<accession>A0A0C2T3T8</accession>
<gene>
    <name evidence="2" type="ORF">M378DRAFT_7333</name>
</gene>
<feature type="compositionally biased region" description="Basic and acidic residues" evidence="1">
    <location>
        <begin position="455"/>
        <end position="501"/>
    </location>
</feature>
<feature type="compositionally biased region" description="Basic and acidic residues" evidence="1">
    <location>
        <begin position="187"/>
        <end position="199"/>
    </location>
</feature>
<feature type="region of interest" description="Disordered" evidence="1">
    <location>
        <begin position="187"/>
        <end position="387"/>
    </location>
</feature>
<feature type="region of interest" description="Disordered" evidence="1">
    <location>
        <begin position="455"/>
        <end position="557"/>
    </location>
</feature>
<evidence type="ECO:0000313" key="2">
    <source>
        <dbReference type="EMBL" id="KIL70515.1"/>
    </source>
</evidence>
<sequence length="557" mass="61151">MIFRFFSRKQSSHEHQSTSNDNDSVILPPPPSKSPSPSSSSPPPVTDPSSLYSLIRSVPPQTFHTYSLDRLGPSSIAKQDPPSPTVLTALSSFFSSLVPPPRLHCVRCHKYYFDVENTDRSCLVPHDDDSAEVERVPLSTGKAKGLASEYETHWGCCERTVEGEGDMGPPDGWCYEGKHTADIKRARFRADSTPTDDKLVPCSRLRCPGQLLSPSPSSAPSRTGRAARKRARPVEDETEAEDPMSQTDVEKETHTPKRRRTKSTTSRRKSGGSTSEEKKPDAMEVDPSPASNPSSPRPKPKRVRKIRKSAAFIDDENDSSTSTPPSAAKSGSSSKPRSTRKPKPSSTAQVASPRSSSPSAQQDHQKEPAAALNSKPSTSSSLPQDVFIVNPTATTPKTISILENQLNNSVGSLSELSSIKSSSPGYGTKIVQRVAYVEVTRPAKRPLRVEETMIVDTDKDVEMEHDKKADGEDKETDKEDKEDQGKGKDKGGDTKHAETPKYLRIPMKARTSPRRPFKLRKSDLDTIKNPRSRTRTRTKPLSEVVETSVDAEKMGLL</sequence>
<dbReference type="InParanoid" id="A0A0C2T3T8"/>
<organism evidence="2 3">
    <name type="scientific">Amanita muscaria (strain Koide BX008)</name>
    <dbReference type="NCBI Taxonomy" id="946122"/>
    <lineage>
        <taxon>Eukaryota</taxon>
        <taxon>Fungi</taxon>
        <taxon>Dikarya</taxon>
        <taxon>Basidiomycota</taxon>
        <taxon>Agaricomycotina</taxon>
        <taxon>Agaricomycetes</taxon>
        <taxon>Agaricomycetidae</taxon>
        <taxon>Agaricales</taxon>
        <taxon>Pluteineae</taxon>
        <taxon>Amanitaceae</taxon>
        <taxon>Amanita</taxon>
    </lineage>
</organism>
<feature type="compositionally biased region" description="Low complexity" evidence="1">
    <location>
        <begin position="344"/>
        <end position="362"/>
    </location>
</feature>
<protein>
    <submittedName>
        <fullName evidence="2">Uncharacterized protein</fullName>
    </submittedName>
</protein>
<proteinExistence type="predicted"/>
<reference evidence="2 3" key="1">
    <citation type="submission" date="2014-04" db="EMBL/GenBank/DDBJ databases">
        <title>Evolutionary Origins and Diversification of the Mycorrhizal Mutualists.</title>
        <authorList>
            <consortium name="DOE Joint Genome Institute"/>
            <consortium name="Mycorrhizal Genomics Consortium"/>
            <person name="Kohler A."/>
            <person name="Kuo A."/>
            <person name="Nagy L.G."/>
            <person name="Floudas D."/>
            <person name="Copeland A."/>
            <person name="Barry K.W."/>
            <person name="Cichocki N."/>
            <person name="Veneault-Fourrey C."/>
            <person name="LaButti K."/>
            <person name="Lindquist E.A."/>
            <person name="Lipzen A."/>
            <person name="Lundell T."/>
            <person name="Morin E."/>
            <person name="Murat C."/>
            <person name="Riley R."/>
            <person name="Ohm R."/>
            <person name="Sun H."/>
            <person name="Tunlid A."/>
            <person name="Henrissat B."/>
            <person name="Grigoriev I.V."/>
            <person name="Hibbett D.S."/>
            <person name="Martin F."/>
        </authorList>
    </citation>
    <scope>NUCLEOTIDE SEQUENCE [LARGE SCALE GENOMIC DNA]</scope>
    <source>
        <strain evidence="2 3">Koide BX008</strain>
    </source>
</reference>
<name>A0A0C2T3T8_AMAMK</name>
<feature type="compositionally biased region" description="Polar residues" evidence="1">
    <location>
        <begin position="374"/>
        <end position="383"/>
    </location>
</feature>
<feature type="compositionally biased region" description="Low complexity" evidence="1">
    <location>
        <begin position="213"/>
        <end position="224"/>
    </location>
</feature>
<dbReference type="Proteomes" id="UP000054549">
    <property type="component" value="Unassembled WGS sequence"/>
</dbReference>
<feature type="compositionally biased region" description="Basic residues" evidence="1">
    <location>
        <begin position="298"/>
        <end position="308"/>
    </location>
</feature>
<dbReference type="AlphaFoldDB" id="A0A0C2T3T8"/>
<feature type="compositionally biased region" description="Pro residues" evidence="1">
    <location>
        <begin position="27"/>
        <end position="46"/>
    </location>
</feature>
<dbReference type="EMBL" id="KN818224">
    <property type="protein sequence ID" value="KIL70515.1"/>
    <property type="molecule type" value="Genomic_DNA"/>
</dbReference>
<keyword evidence="3" id="KW-1185">Reference proteome</keyword>
<feature type="compositionally biased region" description="Low complexity" evidence="1">
    <location>
        <begin position="319"/>
        <end position="336"/>
    </location>
</feature>
<evidence type="ECO:0000256" key="1">
    <source>
        <dbReference type="SAM" id="MobiDB-lite"/>
    </source>
</evidence>
<feature type="compositionally biased region" description="Basic residues" evidence="1">
    <location>
        <begin position="256"/>
        <end position="270"/>
    </location>
</feature>
<dbReference type="OrthoDB" id="3245731at2759"/>
<feature type="region of interest" description="Disordered" evidence="1">
    <location>
        <begin position="1"/>
        <end position="52"/>
    </location>
</feature>
<dbReference type="HOGENOM" id="CLU_489118_0_0_1"/>